<dbReference type="Proteomes" id="UP000326924">
    <property type="component" value="Unassembled WGS sequence"/>
</dbReference>
<comment type="caution">
    <text evidence="2">The sequence shown here is derived from an EMBL/GenBank/DDBJ whole genome shotgun (WGS) entry which is preliminary data.</text>
</comment>
<dbReference type="AlphaFoldDB" id="A0A5J5EK79"/>
<evidence type="ECO:0000313" key="3">
    <source>
        <dbReference type="Proteomes" id="UP000326924"/>
    </source>
</evidence>
<sequence>MGGLTRFIPTINGSLRSYKRNKSFTAPFVSEAGAPRLRGIVNGVDQAGVQDSKYEENDDSCDDVGGSSDDGHLPVGGKKKFQPKMSKAISEEELIANVEAQWHEVEKEKLEYSKRQNAREHI</sequence>
<proteinExistence type="predicted"/>
<name>A0A5J5EK79_9PEZI</name>
<evidence type="ECO:0000256" key="1">
    <source>
        <dbReference type="SAM" id="MobiDB-lite"/>
    </source>
</evidence>
<dbReference type="EMBL" id="VXIS01000254">
    <property type="protein sequence ID" value="KAA8895621.1"/>
    <property type="molecule type" value="Genomic_DNA"/>
</dbReference>
<accession>A0A5J5EK79</accession>
<reference evidence="2 3" key="1">
    <citation type="submission" date="2019-09" db="EMBL/GenBank/DDBJ databases">
        <title>Draft genome of the ectomycorrhizal ascomycete Sphaerosporella brunnea.</title>
        <authorList>
            <consortium name="DOE Joint Genome Institute"/>
            <person name="Benucci G.M."/>
            <person name="Marozzi G."/>
            <person name="Antonielli L."/>
            <person name="Sanchez S."/>
            <person name="Marco P."/>
            <person name="Wang X."/>
            <person name="Falini L.B."/>
            <person name="Barry K."/>
            <person name="Haridas S."/>
            <person name="Lipzen A."/>
            <person name="Labutti K."/>
            <person name="Grigoriev I.V."/>
            <person name="Murat C."/>
            <person name="Martin F."/>
            <person name="Albertini E."/>
            <person name="Donnini D."/>
            <person name="Bonito G."/>
        </authorList>
    </citation>
    <scope>NUCLEOTIDE SEQUENCE [LARGE SCALE GENOMIC DNA]</scope>
    <source>
        <strain evidence="2 3">Sb_GMNB300</strain>
    </source>
</reference>
<protein>
    <submittedName>
        <fullName evidence="2">Uncharacterized protein</fullName>
    </submittedName>
</protein>
<evidence type="ECO:0000313" key="2">
    <source>
        <dbReference type="EMBL" id="KAA8895621.1"/>
    </source>
</evidence>
<organism evidence="2 3">
    <name type="scientific">Sphaerosporella brunnea</name>
    <dbReference type="NCBI Taxonomy" id="1250544"/>
    <lineage>
        <taxon>Eukaryota</taxon>
        <taxon>Fungi</taxon>
        <taxon>Dikarya</taxon>
        <taxon>Ascomycota</taxon>
        <taxon>Pezizomycotina</taxon>
        <taxon>Pezizomycetes</taxon>
        <taxon>Pezizales</taxon>
        <taxon>Pyronemataceae</taxon>
        <taxon>Sphaerosporella</taxon>
    </lineage>
</organism>
<feature type="region of interest" description="Disordered" evidence="1">
    <location>
        <begin position="48"/>
        <end position="84"/>
    </location>
</feature>
<keyword evidence="3" id="KW-1185">Reference proteome</keyword>
<dbReference type="InParanoid" id="A0A5J5EK79"/>
<gene>
    <name evidence="2" type="ORF">FN846DRAFT_894007</name>
</gene>